<dbReference type="OrthoDB" id="263617at2759"/>
<dbReference type="AlphaFoldDB" id="A0A0V1B407"/>
<keyword evidence="3" id="KW-1185">Reference proteome</keyword>
<name>A0A0V1B407_TRISP</name>
<dbReference type="InterPro" id="IPR004038">
    <property type="entry name" value="Ribosomal_eL8/eL30/eS12/Gad45"/>
</dbReference>
<sequence>LKFEVLQNWKLSSMNNEWRESKLKPLPSWDALEIKVKGECRRECKLPKKPSTEEVVRRGNFLDSTAPIKTGNKNGKVNQKKKPNRTVMKKVTWSWVEFLESRKKKFAYKLQVPVYFRNRFSQAIIEQRQTNANIGQGNEAGNVAAVERNAKILQLIDNEADEKLFGTIEMLIVELKRLQDRVYQINPALGLQKRRVVLGLREVEAHIRRNKIQMVIFAMDLEDGAYQYVLNVITQCRKADIPYVFGLNRRRLAKLCMKQATVSVVGVLEHQGATQHFNELKEMIAVHRKSPINNAVIDSVALMSVDDEHAK</sequence>
<evidence type="ECO:0000313" key="3">
    <source>
        <dbReference type="Proteomes" id="UP000054776"/>
    </source>
</evidence>
<organism evidence="2 3">
    <name type="scientific">Trichinella spiralis</name>
    <name type="common">Trichina worm</name>
    <dbReference type="NCBI Taxonomy" id="6334"/>
    <lineage>
        <taxon>Eukaryota</taxon>
        <taxon>Metazoa</taxon>
        <taxon>Ecdysozoa</taxon>
        <taxon>Nematoda</taxon>
        <taxon>Enoplea</taxon>
        <taxon>Dorylaimia</taxon>
        <taxon>Trichinellida</taxon>
        <taxon>Trichinellidae</taxon>
        <taxon>Trichinella</taxon>
    </lineage>
</organism>
<dbReference type="Pfam" id="PF01248">
    <property type="entry name" value="Ribosomal_L7Ae"/>
    <property type="match status" value="1"/>
</dbReference>
<protein>
    <submittedName>
        <fullName evidence="2">Selenocysteine insertion sequence-binding protein 2-like</fullName>
    </submittedName>
</protein>
<comment type="caution">
    <text evidence="2">The sequence shown here is derived from an EMBL/GenBank/DDBJ whole genome shotgun (WGS) entry which is preliminary data.</text>
</comment>
<dbReference type="STRING" id="6334.A0A0V1B407"/>
<accession>A0A0V1B407</accession>
<dbReference type="InParanoid" id="A0A0V1B407"/>
<dbReference type="Proteomes" id="UP000054776">
    <property type="component" value="Unassembled WGS sequence"/>
</dbReference>
<reference evidence="2 3" key="1">
    <citation type="submission" date="2015-01" db="EMBL/GenBank/DDBJ databases">
        <title>Evolution of Trichinella species and genotypes.</title>
        <authorList>
            <person name="Korhonen P.K."/>
            <person name="Edoardo P."/>
            <person name="Giuseppe L.R."/>
            <person name="Gasser R.B."/>
        </authorList>
    </citation>
    <scope>NUCLEOTIDE SEQUENCE [LARGE SCALE GENOMIC DNA]</scope>
    <source>
        <strain evidence="2">ISS3</strain>
    </source>
</reference>
<dbReference type="SUPFAM" id="SSF55315">
    <property type="entry name" value="L30e-like"/>
    <property type="match status" value="1"/>
</dbReference>
<feature type="non-terminal residue" evidence="2">
    <location>
        <position position="1"/>
    </location>
</feature>
<dbReference type="GO" id="GO:1990904">
    <property type="term" value="C:ribonucleoprotein complex"/>
    <property type="evidence" value="ECO:0007669"/>
    <property type="project" value="TreeGrafter"/>
</dbReference>
<dbReference type="PANTHER" id="PTHR13284:SF4">
    <property type="entry name" value="C2H2-TYPE DOMAIN-CONTAINING PROTEIN"/>
    <property type="match status" value="1"/>
</dbReference>
<evidence type="ECO:0000313" key="2">
    <source>
        <dbReference type="EMBL" id="KRY31308.1"/>
    </source>
</evidence>
<dbReference type="GO" id="GO:0005739">
    <property type="term" value="C:mitochondrion"/>
    <property type="evidence" value="ECO:0007669"/>
    <property type="project" value="TreeGrafter"/>
</dbReference>
<dbReference type="InterPro" id="IPR040051">
    <property type="entry name" value="SECISBP2"/>
</dbReference>
<proteinExistence type="predicted"/>
<dbReference type="EMBL" id="JYDH01000121">
    <property type="protein sequence ID" value="KRY31308.1"/>
    <property type="molecule type" value="Genomic_DNA"/>
</dbReference>
<gene>
    <name evidence="2" type="primary">SECISBP2L</name>
    <name evidence="2" type="ORF">T01_13297</name>
</gene>
<dbReference type="Gene3D" id="3.30.1330.30">
    <property type="match status" value="1"/>
</dbReference>
<dbReference type="GO" id="GO:0003730">
    <property type="term" value="F:mRNA 3'-UTR binding"/>
    <property type="evidence" value="ECO:0007669"/>
    <property type="project" value="TreeGrafter"/>
</dbReference>
<dbReference type="GO" id="GO:0043021">
    <property type="term" value="F:ribonucleoprotein complex binding"/>
    <property type="evidence" value="ECO:0007669"/>
    <property type="project" value="TreeGrafter"/>
</dbReference>
<dbReference type="PANTHER" id="PTHR13284">
    <property type="entry name" value="GH01354P"/>
    <property type="match status" value="1"/>
</dbReference>
<evidence type="ECO:0000259" key="1">
    <source>
        <dbReference type="Pfam" id="PF01248"/>
    </source>
</evidence>
<feature type="domain" description="Ribosomal protein eL8/eL30/eS12/Gadd45" evidence="1">
    <location>
        <begin position="192"/>
        <end position="271"/>
    </location>
</feature>
<dbReference type="eggNOG" id="ENOG502QUP4">
    <property type="taxonomic scope" value="Eukaryota"/>
</dbReference>
<dbReference type="InterPro" id="IPR029064">
    <property type="entry name" value="Ribosomal_eL30-like_sf"/>
</dbReference>
<dbReference type="GO" id="GO:0035368">
    <property type="term" value="F:selenocysteine insertion sequence binding"/>
    <property type="evidence" value="ECO:0007669"/>
    <property type="project" value="InterPro"/>
</dbReference>